<evidence type="ECO:0000313" key="3">
    <source>
        <dbReference type="Proteomes" id="UP000652231"/>
    </source>
</evidence>
<accession>A0A8J2Y8M4</accession>
<evidence type="ECO:0000313" key="2">
    <source>
        <dbReference type="EMBL" id="GGD94223.1"/>
    </source>
</evidence>
<dbReference type="Gene3D" id="1.10.150.20">
    <property type="entry name" value="5' to 3' exonuclease, C-terminal subdomain"/>
    <property type="match status" value="1"/>
</dbReference>
<reference evidence="2" key="1">
    <citation type="journal article" date="2014" name="Int. J. Syst. Evol. Microbiol.">
        <title>Complete genome sequence of Corynebacterium casei LMG S-19264T (=DSM 44701T), isolated from a smear-ripened cheese.</title>
        <authorList>
            <consortium name="US DOE Joint Genome Institute (JGI-PGF)"/>
            <person name="Walter F."/>
            <person name="Albersmeier A."/>
            <person name="Kalinowski J."/>
            <person name="Ruckert C."/>
        </authorList>
    </citation>
    <scope>NUCLEOTIDE SEQUENCE</scope>
    <source>
        <strain evidence="2">CGMCC 1.12924</strain>
    </source>
</reference>
<dbReference type="Proteomes" id="UP000652231">
    <property type="component" value="Unassembled WGS sequence"/>
</dbReference>
<dbReference type="AlphaFoldDB" id="A0A8J2Y8M4"/>
<feature type="transmembrane region" description="Helical" evidence="1">
    <location>
        <begin position="13"/>
        <end position="31"/>
    </location>
</feature>
<keyword evidence="3" id="KW-1185">Reference proteome</keyword>
<dbReference type="EMBL" id="BMGK01000006">
    <property type="protein sequence ID" value="GGD94223.1"/>
    <property type="molecule type" value="Genomic_DNA"/>
</dbReference>
<organism evidence="2 3">
    <name type="scientific">Planktosalinus lacus</name>
    <dbReference type="NCBI Taxonomy" id="1526573"/>
    <lineage>
        <taxon>Bacteria</taxon>
        <taxon>Pseudomonadati</taxon>
        <taxon>Bacteroidota</taxon>
        <taxon>Flavobacteriia</taxon>
        <taxon>Flavobacteriales</taxon>
        <taxon>Flavobacteriaceae</taxon>
        <taxon>Planktosalinus</taxon>
    </lineage>
</organism>
<dbReference type="RefSeq" id="WP_188441598.1">
    <property type="nucleotide sequence ID" value="NZ_BMGK01000006.1"/>
</dbReference>
<protein>
    <submittedName>
        <fullName evidence="2">Uncharacterized protein</fullName>
    </submittedName>
</protein>
<name>A0A8J2Y8M4_9FLAO</name>
<proteinExistence type="predicted"/>
<comment type="caution">
    <text evidence="2">The sequence shown here is derived from an EMBL/GenBank/DDBJ whole genome shotgun (WGS) entry which is preliminary data.</text>
</comment>
<keyword evidence="1" id="KW-1133">Transmembrane helix</keyword>
<reference evidence="2" key="2">
    <citation type="submission" date="2020-09" db="EMBL/GenBank/DDBJ databases">
        <authorList>
            <person name="Sun Q."/>
            <person name="Zhou Y."/>
        </authorList>
    </citation>
    <scope>NUCLEOTIDE SEQUENCE</scope>
    <source>
        <strain evidence="2">CGMCC 1.12924</strain>
    </source>
</reference>
<gene>
    <name evidence="2" type="ORF">GCM10011312_17430</name>
</gene>
<keyword evidence="1" id="KW-0812">Transmembrane</keyword>
<keyword evidence="1" id="KW-0472">Membrane</keyword>
<sequence length="172" mass="19903">MDFTLENIPETKFLLELFILMLGAFIIGYFFGSRKKTKKGKTHNSKPKDINEIETIFSEIKPEIIKMIQEHKSTIPKSNKIKNKSFQPELNFDSFGYADEMNKDDLTKIDGISPFIEDKLNQLGIFSFSQISRFTKEDIATVTHLIEYFPGRIDRDDWVGQSKKKITKKAAL</sequence>
<evidence type="ECO:0000256" key="1">
    <source>
        <dbReference type="SAM" id="Phobius"/>
    </source>
</evidence>